<keyword evidence="6" id="KW-0482">Metalloprotease</keyword>
<dbReference type="Pfam" id="PF00675">
    <property type="entry name" value="Peptidase_M16"/>
    <property type="match status" value="1"/>
</dbReference>
<protein>
    <recommendedName>
        <fullName evidence="14">LuxS/MPP-like metallohydrolase</fullName>
    </recommendedName>
</protein>
<gene>
    <name evidence="12" type="ORF">BCR32DRAFT_217577</name>
</gene>
<feature type="domain" description="Peptidase M16 C-terminal" evidence="9">
    <location>
        <begin position="198"/>
        <end position="377"/>
    </location>
</feature>
<dbReference type="PANTHER" id="PTHR43690">
    <property type="entry name" value="NARDILYSIN"/>
    <property type="match status" value="1"/>
</dbReference>
<feature type="domain" description="Peptidase M16 middle/third" evidence="10">
    <location>
        <begin position="383"/>
        <end position="670"/>
    </location>
</feature>
<evidence type="ECO:0000259" key="10">
    <source>
        <dbReference type="Pfam" id="PF16187"/>
    </source>
</evidence>
<feature type="domain" description="Peptidase M16 N-terminal" evidence="8">
    <location>
        <begin position="36"/>
        <end position="170"/>
    </location>
</feature>
<dbReference type="InterPro" id="IPR001431">
    <property type="entry name" value="Pept_M16_Zn_BS"/>
</dbReference>
<evidence type="ECO:0008006" key="14">
    <source>
        <dbReference type="Google" id="ProtNLM"/>
    </source>
</evidence>
<proteinExistence type="inferred from homology"/>
<dbReference type="InterPro" id="IPR011765">
    <property type="entry name" value="Pept_M16_N"/>
</dbReference>
<sequence>MTENKRYIEFPIEKLIKPQQDDREYKLITLENELDVLLINDKDTDIASASLSVNVGYLNDPEDLPGLAHFCEHLLFMGTEKYPKENEYSEYLSSHGGGSNAYTSAELTNYYFYVDSNHLEGALDRFSQFFISPLFDDSCTERELNAINSENDKNLQVDEWRQEQLKKLLYREGHPIKKFGTGNLETLKTIPESKGINTREELLKFYNKYYSSNIMKLVVYGKEPLDILCEMAVRMFYNVKNIHAVPTKFPPDTILREGLNKVLFYKPVKDMRNIDLLFPFKDDVEHYLTKPGHYLSHLIGHESEGSIFYHLKEKGWAQALYAGSMRECRGIAFFSITIELTEQGYEHYKDVITVIFQYFEMLKQQGSQKWIFDECKTLDDISFQFKEKSKPVRTANVLSKDMLLYPKEHIIAGPSLYFEYKKELIEEFTNNLNADNFVLIVSSKNGNEDIKFDELEWKKERYYGSDYSIRDIDNEFLKKLKNIELNPDLHLPTVNPFVPKDFSVEKILKEDPYPKLITDNSNLRIWFKRDDTFFVPKLNVFFEIRSPIAKCSPLNYMYTAMYLQLVKEALNKESYYAEIADTKFNIKVSNEGNININVQGYSDVIGNLLSIITNYLLDFKFKTEEFDNVKDKFIRTLKNFSMENPYKQALHYAHYISSESIFSVDEKLEALKQLTYENLKSFIPLLLNQIYIEGLIHGNCNKETAEKLGNIFIEKIKPLPYPESLIKSSLRSLYLKKGFHGIYKTKALNPNNVNSSIQYSLQIGDIDDQDLRVKSYIVRQLMNEPCFDKLRTKEQLGYIVFSGLFTRPRIIELYIIVQSEYGPDYLEYKVEEFLNEFKETIKTIDDEEFRKNKESVITKLLEKPKNLASQTATFLKGVEAKNYDFDRDKRDSEYVKKITKKEIIEFYEKYVDVKSPERKKLSIHISSKGKDNDLVKEKQNEINSILNNNIIIEDVYSFRRNQNFGPSPVSYKPIDEYKY</sequence>
<evidence type="ECO:0000259" key="8">
    <source>
        <dbReference type="Pfam" id="PF00675"/>
    </source>
</evidence>
<dbReference type="InterPro" id="IPR050626">
    <property type="entry name" value="Peptidase_M16"/>
</dbReference>
<dbReference type="GO" id="GO:0051603">
    <property type="term" value="P:proteolysis involved in protein catabolic process"/>
    <property type="evidence" value="ECO:0007669"/>
    <property type="project" value="TreeGrafter"/>
</dbReference>
<reference evidence="12 13" key="1">
    <citation type="submission" date="2016-08" db="EMBL/GenBank/DDBJ databases">
        <title>A Parts List for Fungal Cellulosomes Revealed by Comparative Genomics.</title>
        <authorList>
            <consortium name="DOE Joint Genome Institute"/>
            <person name="Haitjema C.H."/>
            <person name="Gilmore S.P."/>
            <person name="Henske J.K."/>
            <person name="Solomon K.V."/>
            <person name="De Groot R."/>
            <person name="Kuo A."/>
            <person name="Mondo S.J."/>
            <person name="Salamov A.A."/>
            <person name="Labutti K."/>
            <person name="Zhao Z."/>
            <person name="Chiniquy J."/>
            <person name="Barry K."/>
            <person name="Brewer H.M."/>
            <person name="Purvine S.O."/>
            <person name="Wright A.T."/>
            <person name="Boxma B."/>
            <person name="Van Alen T."/>
            <person name="Hackstein J.H."/>
            <person name="Baker S.E."/>
            <person name="Grigoriev I.V."/>
            <person name="O'Malley M.A."/>
        </authorList>
    </citation>
    <scope>NUCLEOTIDE SEQUENCE [LARGE SCALE GENOMIC DNA]</scope>
    <source>
        <strain evidence="12 13">S4</strain>
    </source>
</reference>
<name>A0A1Y1XG50_9FUNG</name>
<dbReference type="GO" id="GO:0005829">
    <property type="term" value="C:cytosol"/>
    <property type="evidence" value="ECO:0007669"/>
    <property type="project" value="TreeGrafter"/>
</dbReference>
<accession>A0A1Y1XG50</accession>
<dbReference type="InterPro" id="IPR007863">
    <property type="entry name" value="Peptidase_M16_C"/>
</dbReference>
<dbReference type="GO" id="GO:0004222">
    <property type="term" value="F:metalloendopeptidase activity"/>
    <property type="evidence" value="ECO:0007669"/>
    <property type="project" value="InterPro"/>
</dbReference>
<dbReference type="STRING" id="1754192.A0A1Y1XG50"/>
<keyword evidence="5" id="KW-0862">Zinc</keyword>
<evidence type="ECO:0000256" key="6">
    <source>
        <dbReference type="ARBA" id="ARBA00023049"/>
    </source>
</evidence>
<dbReference type="Pfam" id="PF22456">
    <property type="entry name" value="PqqF-like_C_4"/>
    <property type="match status" value="1"/>
</dbReference>
<evidence type="ECO:0000256" key="3">
    <source>
        <dbReference type="ARBA" id="ARBA00022723"/>
    </source>
</evidence>
<keyword evidence="4" id="KW-0378">Hydrolase</keyword>
<dbReference type="Pfam" id="PF05193">
    <property type="entry name" value="Peptidase_M16_C"/>
    <property type="match status" value="1"/>
</dbReference>
<dbReference type="PROSITE" id="PS00143">
    <property type="entry name" value="INSULINASE"/>
    <property type="match status" value="1"/>
</dbReference>
<evidence type="ECO:0000256" key="7">
    <source>
        <dbReference type="RuleBase" id="RU004447"/>
    </source>
</evidence>
<organism evidence="12 13">
    <name type="scientific">Anaeromyces robustus</name>
    <dbReference type="NCBI Taxonomy" id="1754192"/>
    <lineage>
        <taxon>Eukaryota</taxon>
        <taxon>Fungi</taxon>
        <taxon>Fungi incertae sedis</taxon>
        <taxon>Chytridiomycota</taxon>
        <taxon>Chytridiomycota incertae sedis</taxon>
        <taxon>Neocallimastigomycetes</taxon>
        <taxon>Neocallimastigales</taxon>
        <taxon>Neocallimastigaceae</taxon>
        <taxon>Anaeromyces</taxon>
    </lineage>
</organism>
<dbReference type="PANTHER" id="PTHR43690:SF18">
    <property type="entry name" value="INSULIN-DEGRADING ENZYME-RELATED"/>
    <property type="match status" value="1"/>
</dbReference>
<reference evidence="12 13" key="2">
    <citation type="submission" date="2016-08" db="EMBL/GenBank/DDBJ databases">
        <title>Pervasive Adenine N6-methylation of Active Genes in Fungi.</title>
        <authorList>
            <consortium name="DOE Joint Genome Institute"/>
            <person name="Mondo S.J."/>
            <person name="Dannebaum R.O."/>
            <person name="Kuo R.C."/>
            <person name="Labutti K."/>
            <person name="Haridas S."/>
            <person name="Kuo A."/>
            <person name="Salamov A."/>
            <person name="Ahrendt S.R."/>
            <person name="Lipzen A."/>
            <person name="Sullivan W."/>
            <person name="Andreopoulos W.B."/>
            <person name="Clum A."/>
            <person name="Lindquist E."/>
            <person name="Daum C."/>
            <person name="Ramamoorthy G.K."/>
            <person name="Gryganskyi A."/>
            <person name="Culley D."/>
            <person name="Magnuson J.K."/>
            <person name="James T.Y."/>
            <person name="O'Malley M.A."/>
            <person name="Stajich J.E."/>
            <person name="Spatafora J.W."/>
            <person name="Visel A."/>
            <person name="Grigoriev I.V."/>
        </authorList>
    </citation>
    <scope>NUCLEOTIDE SEQUENCE [LARGE SCALE GENOMIC DNA]</scope>
    <source>
        <strain evidence="12 13">S4</strain>
    </source>
</reference>
<evidence type="ECO:0000256" key="2">
    <source>
        <dbReference type="ARBA" id="ARBA00022670"/>
    </source>
</evidence>
<evidence type="ECO:0000256" key="4">
    <source>
        <dbReference type="ARBA" id="ARBA00022801"/>
    </source>
</evidence>
<dbReference type="Pfam" id="PF16187">
    <property type="entry name" value="Peptidase_M16_M"/>
    <property type="match status" value="1"/>
</dbReference>
<dbReference type="FunFam" id="3.30.830.10:FF:000004">
    <property type="entry name" value="Putative insulin-degrading enzyme"/>
    <property type="match status" value="1"/>
</dbReference>
<dbReference type="GO" id="GO:0043171">
    <property type="term" value="P:peptide catabolic process"/>
    <property type="evidence" value="ECO:0007669"/>
    <property type="project" value="TreeGrafter"/>
</dbReference>
<keyword evidence="3" id="KW-0479">Metal-binding</keyword>
<evidence type="ECO:0000313" key="12">
    <source>
        <dbReference type="EMBL" id="ORX84731.1"/>
    </source>
</evidence>
<evidence type="ECO:0000256" key="5">
    <source>
        <dbReference type="ARBA" id="ARBA00022833"/>
    </source>
</evidence>
<dbReference type="Gene3D" id="3.30.830.10">
    <property type="entry name" value="Metalloenzyme, LuxS/M16 peptidase-like"/>
    <property type="match status" value="4"/>
</dbReference>
<evidence type="ECO:0000256" key="1">
    <source>
        <dbReference type="ARBA" id="ARBA00007261"/>
    </source>
</evidence>
<evidence type="ECO:0000259" key="11">
    <source>
        <dbReference type="Pfam" id="PF22456"/>
    </source>
</evidence>
<evidence type="ECO:0000313" key="13">
    <source>
        <dbReference type="Proteomes" id="UP000193944"/>
    </source>
</evidence>
<comment type="caution">
    <text evidence="12">The sequence shown here is derived from an EMBL/GenBank/DDBJ whole genome shotgun (WGS) entry which is preliminary data.</text>
</comment>
<dbReference type="InterPro" id="IPR011249">
    <property type="entry name" value="Metalloenz_LuxS/M16"/>
</dbReference>
<dbReference type="GO" id="GO:0005739">
    <property type="term" value="C:mitochondrion"/>
    <property type="evidence" value="ECO:0007669"/>
    <property type="project" value="TreeGrafter"/>
</dbReference>
<feature type="domain" description="Coenzyme PQQ synthesis protein F-like C-terminal lobe" evidence="11">
    <location>
        <begin position="778"/>
        <end position="873"/>
    </location>
</feature>
<dbReference type="SUPFAM" id="SSF63411">
    <property type="entry name" value="LuxS/MPP-like metallohydrolase"/>
    <property type="match status" value="4"/>
</dbReference>
<dbReference type="FunFam" id="3.30.830.10:FF:000005">
    <property type="entry name" value="nardilysin isoform X1"/>
    <property type="match status" value="1"/>
</dbReference>
<dbReference type="GO" id="GO:0046872">
    <property type="term" value="F:metal ion binding"/>
    <property type="evidence" value="ECO:0007669"/>
    <property type="project" value="UniProtKB-KW"/>
</dbReference>
<dbReference type="OrthoDB" id="952271at2759"/>
<dbReference type="EMBL" id="MCFG01000046">
    <property type="protein sequence ID" value="ORX84731.1"/>
    <property type="molecule type" value="Genomic_DNA"/>
</dbReference>
<keyword evidence="13" id="KW-1185">Reference proteome</keyword>
<comment type="similarity">
    <text evidence="1 7">Belongs to the peptidase M16 family.</text>
</comment>
<evidence type="ECO:0000259" key="9">
    <source>
        <dbReference type="Pfam" id="PF05193"/>
    </source>
</evidence>
<dbReference type="AlphaFoldDB" id="A0A1Y1XG50"/>
<keyword evidence="2" id="KW-0645">Protease</keyword>
<dbReference type="InterPro" id="IPR054734">
    <property type="entry name" value="PqqF-like_C_4"/>
</dbReference>
<dbReference type="InterPro" id="IPR032632">
    <property type="entry name" value="Peptidase_M16_M"/>
</dbReference>
<dbReference type="Proteomes" id="UP000193944">
    <property type="component" value="Unassembled WGS sequence"/>
</dbReference>